<dbReference type="InterPro" id="IPR029063">
    <property type="entry name" value="SAM-dependent_MTases_sf"/>
</dbReference>
<sequence length="1547" mass="172667">MICNEDEDDPFPVDDCLFADTFCQDTVYSLCGQQLRIRQVFGGNLGVAAPVWEAALQLCRYFEEQSVELRGKRVIELGAGTGVVGILAACMGAVVTLTDLPLALPQLQANVSANMPPSGWPNTQPTVLPLSWGEDQMNFSSDWELILGTDIVYLPETYPLLVETLAHLCKSGGLVYLSSKMREEHGTHRFYEDYLPGRFKVDLVHRDEKENMNIYRASLKSVKMELWTENQGRPSLYSKPGTVPGRNFAHNYNDRHQETHYPLYYSVQQDQGRESSYWTAQGSRTGGTPHEYTNWTDQDLTSLVSSQFPFVLDHHPQQHRDLGEYQQPEARGRDWAATQRAARDYDGGYPREGWQKRWELCSPIRYNCEISTKRNDSSYRELEAWALRYSHSLPRRKRMEAGLRGASQSLLESRDSSRGITDPRVAALQQVIQSANIRESGHRDRGGRQQGPNHYPLQTSARDTSHMLDMKEKVSYQGRMFSQPPGYIAPPPYNSSHKSSPELHQCDSSLEKEGKRQSQWSQVTPQKQFVAGEQLGQRKVEKEDCTQADGNQNTHLGLEGLKQRQHEKDAFQPSSADSTETTNIQHEDLLSPQQPQILPAVQKKRINEDSFFKVIEGRKFRLNKKTGGMTIFCLVSRIAGTSETPSLPLCASQANIQNTKSGEVSKNLENNDDQLADEVDFKAPTLREQSVTPDSRSLQDEQKETPTFVHDDTLVDNQSNESVTSLDNEESSFTRQVSQSMQPVSVKYPLWREPGLASRAEIESPVICSKTSSEEAKSDDLPNQKDSGRVHPIDIEVRRLDITKATESEDSNDLLVIDTTCVLVKMELIPSPKKEHVHYLHLMPNTENIPPDISLTTSTEAFQSKNHVRQEGTTDQNAKTNPLQLSEGLETQPDSDPKEKLESDTEISFPTMMLSMPSLVPNRETLAERAERILGIPFQDCIIDQQPAVTSSRLDLFLENQEVDTPPTEDNSSCETDEQIKDSMGEKENSQNPTEVSQTEEAVCLQEKDNDKDQEDHNGDQDIAASQEHLSSEETETDNKYSFQNKMTESPLLGSTNGEYTTEKDNDDDQPVEDDNLPQYSAPSPAVSSLTETLAHQLPPPPPLLTLFAQSSTSHIDQSPNISTSIDQMVDALSTGAEDNSISGNTSQPQNDEIFNSCAKDMREVSEAHFESEQLDDTSCVKDSGPLTKQADEDASGRIMDNTEEFYIFQQQSECVQEEEIKLVKERHVAEEQPPKEVSEDLTDQISREQQPKESTEGPEIVSQKTVPTDIATNTQTQLETKNTQDIKPLIDAPDSSPPSPHFEVSPSHLDILSSSELPSPLNASNKPDNELVSLLEVDSVSPLVLSPNVDAVPAEAIPETFPFPFTPESCEDLQLPSSSDLPQVLSLSSLPPLKQDEGESDAPDLTLKELPQYPRSLWDAVNRIRKHTAPDSENEEEEVSELWDPESKGEGGTENMKAKRIDFDEAGNGVSTVDGVDEVQEGQTKQSPEKCGPTEEDTLSCSSTSSHSSGDTVIGADEEEGEEIQHDTRAEISEQNYEEGQKAEGE</sequence>
<feature type="compositionally biased region" description="Polar residues" evidence="3">
    <location>
        <begin position="1078"/>
        <end position="1094"/>
    </location>
</feature>
<feature type="compositionally biased region" description="Acidic residues" evidence="3">
    <location>
        <begin position="1433"/>
        <end position="1445"/>
    </location>
</feature>
<feature type="compositionally biased region" description="Polar residues" evidence="3">
    <location>
        <begin position="1108"/>
        <end position="1125"/>
    </location>
</feature>
<dbReference type="PANTHER" id="PTHR14614">
    <property type="entry name" value="HEPATOCELLULAR CARCINOMA-ASSOCIATED ANTIGEN"/>
    <property type="match status" value="1"/>
</dbReference>
<feature type="region of interest" description="Disordered" evidence="3">
    <location>
        <begin position="678"/>
        <end position="739"/>
    </location>
</feature>
<dbReference type="PANTHER" id="PTHR14614:SF5">
    <property type="entry name" value="EEF1A LYSINE METHYLTRANSFERASE 3"/>
    <property type="match status" value="1"/>
</dbReference>
<feature type="compositionally biased region" description="Polar residues" evidence="3">
    <location>
        <begin position="867"/>
        <end position="884"/>
    </location>
</feature>
<dbReference type="EMBL" id="OY660865">
    <property type="protein sequence ID" value="CAJ1051727.1"/>
    <property type="molecule type" value="Genomic_DNA"/>
</dbReference>
<feature type="compositionally biased region" description="Basic and acidic residues" evidence="3">
    <location>
        <begin position="772"/>
        <end position="788"/>
    </location>
</feature>
<feature type="compositionally biased region" description="Basic and acidic residues" evidence="3">
    <location>
        <begin position="1446"/>
        <end position="1464"/>
    </location>
</feature>
<feature type="region of interest" description="Disordered" evidence="3">
    <location>
        <begin position="1025"/>
        <end position="1125"/>
    </location>
</feature>
<feature type="region of interest" description="Disordered" evidence="3">
    <location>
        <begin position="1226"/>
        <end position="1328"/>
    </location>
</feature>
<feature type="compositionally biased region" description="Polar residues" evidence="3">
    <location>
        <begin position="450"/>
        <end position="462"/>
    </location>
</feature>
<dbReference type="GO" id="GO:0032991">
    <property type="term" value="C:protein-containing complex"/>
    <property type="evidence" value="ECO:0007669"/>
    <property type="project" value="TreeGrafter"/>
</dbReference>
<dbReference type="Proteomes" id="UP001178508">
    <property type="component" value="Chromosome 2"/>
</dbReference>
<dbReference type="Pfam" id="PF10294">
    <property type="entry name" value="Methyltransf_16"/>
    <property type="match status" value="1"/>
</dbReference>
<feature type="region of interest" description="Disordered" evidence="3">
    <location>
        <begin position="1169"/>
        <end position="1197"/>
    </location>
</feature>
<feature type="compositionally biased region" description="Polar residues" evidence="3">
    <location>
        <begin position="687"/>
        <end position="696"/>
    </location>
</feature>
<feature type="compositionally biased region" description="Basic and acidic residues" evidence="3">
    <location>
        <begin position="536"/>
        <end position="545"/>
    </location>
</feature>
<feature type="region of interest" description="Disordered" evidence="3">
    <location>
        <begin position="962"/>
        <end position="1002"/>
    </location>
</feature>
<feature type="region of interest" description="Disordered" evidence="3">
    <location>
        <begin position="480"/>
        <end position="595"/>
    </location>
</feature>
<feature type="compositionally biased region" description="Basic and acidic residues" evidence="3">
    <location>
        <begin position="978"/>
        <end position="989"/>
    </location>
</feature>
<keyword evidence="2" id="KW-0949">S-adenosyl-L-methionine</keyword>
<evidence type="ECO:0000256" key="3">
    <source>
        <dbReference type="SAM" id="MobiDB-lite"/>
    </source>
</evidence>
<feature type="region of interest" description="Disordered" evidence="3">
    <location>
        <begin position="436"/>
        <end position="465"/>
    </location>
</feature>
<reference evidence="4" key="1">
    <citation type="submission" date="2023-08" db="EMBL/GenBank/DDBJ databases">
        <authorList>
            <person name="Alioto T."/>
            <person name="Alioto T."/>
            <person name="Gomez Garrido J."/>
        </authorList>
    </citation>
    <scope>NUCLEOTIDE SEQUENCE</scope>
</reference>
<feature type="compositionally biased region" description="Polar residues" evidence="3">
    <location>
        <begin position="1263"/>
        <end position="1286"/>
    </location>
</feature>
<keyword evidence="5" id="KW-1185">Reference proteome</keyword>
<feature type="compositionally biased region" description="Polar residues" evidence="3">
    <location>
        <begin position="715"/>
        <end position="739"/>
    </location>
</feature>
<feature type="region of interest" description="Disordered" evidence="3">
    <location>
        <begin position="1364"/>
        <end position="1414"/>
    </location>
</feature>
<accession>A0AAV1ESB8</accession>
<evidence type="ECO:0000313" key="4">
    <source>
        <dbReference type="EMBL" id="CAJ1051727.1"/>
    </source>
</evidence>
<feature type="compositionally biased region" description="Basic and acidic residues" evidence="3">
    <location>
        <begin position="499"/>
        <end position="516"/>
    </location>
</feature>
<feature type="compositionally biased region" description="Low complexity" evidence="3">
    <location>
        <begin position="1501"/>
        <end position="1510"/>
    </location>
</feature>
<evidence type="ECO:0000256" key="2">
    <source>
        <dbReference type="ARBA" id="ARBA00022691"/>
    </source>
</evidence>
<name>A0AAV1ESB8_XYRNO</name>
<feature type="region of interest" description="Disordered" evidence="3">
    <location>
        <begin position="867"/>
        <end position="906"/>
    </location>
</feature>
<protein>
    <submittedName>
        <fullName evidence="4">Uncharacterized protein si:ch211-159e12.5 isoform X1</fullName>
    </submittedName>
</protein>
<feature type="compositionally biased region" description="Polar residues" evidence="3">
    <location>
        <begin position="517"/>
        <end position="527"/>
    </location>
</feature>
<feature type="compositionally biased region" description="Basic and acidic residues" evidence="3">
    <location>
        <begin position="697"/>
        <end position="713"/>
    </location>
</feature>
<gene>
    <name evidence="4" type="ORF">XNOV1_A004544</name>
</gene>
<feature type="compositionally biased region" description="Basic and acidic residues" evidence="3">
    <location>
        <begin position="1246"/>
        <end position="1256"/>
    </location>
</feature>
<feature type="compositionally biased region" description="Acidic residues" evidence="3">
    <location>
        <begin position="1065"/>
        <end position="1076"/>
    </location>
</feature>
<feature type="region of interest" description="Disordered" evidence="3">
    <location>
        <begin position="768"/>
        <end position="788"/>
    </location>
</feature>
<dbReference type="GO" id="GO:0008168">
    <property type="term" value="F:methyltransferase activity"/>
    <property type="evidence" value="ECO:0007669"/>
    <property type="project" value="UniProtKB-KW"/>
</dbReference>
<feature type="compositionally biased region" description="Basic and acidic residues" evidence="3">
    <location>
        <begin position="1524"/>
        <end position="1533"/>
    </location>
</feature>
<evidence type="ECO:0000256" key="1">
    <source>
        <dbReference type="ARBA" id="ARBA00022603"/>
    </source>
</evidence>
<dbReference type="InterPro" id="IPR019410">
    <property type="entry name" value="Methyltransf_16"/>
</dbReference>
<feature type="compositionally biased region" description="Polar residues" evidence="3">
    <location>
        <begin position="572"/>
        <end position="584"/>
    </location>
</feature>
<proteinExistence type="predicted"/>
<organism evidence="4 5">
    <name type="scientific">Xyrichtys novacula</name>
    <name type="common">Pearly razorfish</name>
    <name type="synonym">Hemipteronotus novacula</name>
    <dbReference type="NCBI Taxonomy" id="13765"/>
    <lineage>
        <taxon>Eukaryota</taxon>
        <taxon>Metazoa</taxon>
        <taxon>Chordata</taxon>
        <taxon>Craniata</taxon>
        <taxon>Vertebrata</taxon>
        <taxon>Euteleostomi</taxon>
        <taxon>Actinopterygii</taxon>
        <taxon>Neopterygii</taxon>
        <taxon>Teleostei</taxon>
        <taxon>Neoteleostei</taxon>
        <taxon>Acanthomorphata</taxon>
        <taxon>Eupercaria</taxon>
        <taxon>Labriformes</taxon>
        <taxon>Labridae</taxon>
        <taxon>Xyrichtys</taxon>
    </lineage>
</organism>
<feature type="compositionally biased region" description="Low complexity" evidence="3">
    <location>
        <begin position="1364"/>
        <end position="1394"/>
    </location>
</feature>
<dbReference type="SUPFAM" id="SSF53335">
    <property type="entry name" value="S-adenosyl-L-methionine-dependent methyltransferases"/>
    <property type="match status" value="1"/>
</dbReference>
<feature type="region of interest" description="Disordered" evidence="3">
    <location>
        <begin position="1428"/>
        <end position="1547"/>
    </location>
</feature>
<dbReference type="GO" id="GO:0005829">
    <property type="term" value="C:cytosol"/>
    <property type="evidence" value="ECO:0007669"/>
    <property type="project" value="TreeGrafter"/>
</dbReference>
<keyword evidence="1" id="KW-0489">Methyltransferase</keyword>
<keyword evidence="1" id="KW-0808">Transferase</keyword>
<dbReference type="GO" id="GO:0032259">
    <property type="term" value="P:methylation"/>
    <property type="evidence" value="ECO:0007669"/>
    <property type="project" value="UniProtKB-KW"/>
</dbReference>
<feature type="compositionally biased region" description="Basic and acidic residues" evidence="3">
    <location>
        <begin position="1226"/>
        <end position="1239"/>
    </location>
</feature>
<feature type="compositionally biased region" description="Polar residues" evidence="3">
    <location>
        <begin position="1040"/>
        <end position="1060"/>
    </location>
</feature>
<evidence type="ECO:0000313" key="5">
    <source>
        <dbReference type="Proteomes" id="UP001178508"/>
    </source>
</evidence>
<dbReference type="Gene3D" id="3.40.50.150">
    <property type="entry name" value="Vaccinia Virus protein VP39"/>
    <property type="match status" value="1"/>
</dbReference>
<feature type="compositionally biased region" description="Basic and acidic residues" evidence="3">
    <location>
        <begin position="561"/>
        <end position="570"/>
    </location>
</feature>
<feature type="compositionally biased region" description="Polar residues" evidence="3">
    <location>
        <begin position="1313"/>
        <end position="1327"/>
    </location>
</feature>
<feature type="compositionally biased region" description="Polar residues" evidence="3">
    <location>
        <begin position="990"/>
        <end position="1000"/>
    </location>
</feature>